<dbReference type="PANTHER" id="PTHR33619">
    <property type="entry name" value="POLYSACCHARIDE EXPORT PROTEIN GFCE-RELATED"/>
    <property type="match status" value="1"/>
</dbReference>
<dbReference type="Pfam" id="PF10531">
    <property type="entry name" value="SLBB"/>
    <property type="match status" value="1"/>
</dbReference>
<dbReference type="Pfam" id="PF22461">
    <property type="entry name" value="SLBB_2"/>
    <property type="match status" value="1"/>
</dbReference>
<keyword evidence="10" id="KW-0626">Porin</keyword>
<dbReference type="GO" id="GO:0009279">
    <property type="term" value="C:cell outer membrane"/>
    <property type="evidence" value="ECO:0007669"/>
    <property type="project" value="UniProtKB-SubCell"/>
</dbReference>
<evidence type="ECO:0000256" key="10">
    <source>
        <dbReference type="ARBA" id="ARBA00023114"/>
    </source>
</evidence>
<dbReference type="InterPro" id="IPR054765">
    <property type="entry name" value="SLBB_dom"/>
</dbReference>
<dbReference type="GO" id="GO:0015288">
    <property type="term" value="F:porin activity"/>
    <property type="evidence" value="ECO:0007669"/>
    <property type="project" value="UniProtKB-KW"/>
</dbReference>
<evidence type="ECO:0000256" key="4">
    <source>
        <dbReference type="ARBA" id="ARBA00022452"/>
    </source>
</evidence>
<protein>
    <submittedName>
        <fullName evidence="18">Polysaccharide export protein</fullName>
    </submittedName>
</protein>
<keyword evidence="14" id="KW-0449">Lipoprotein</keyword>
<dbReference type="InterPro" id="IPR003715">
    <property type="entry name" value="Poly_export_N"/>
</dbReference>
<comment type="similarity">
    <text evidence="2">Belongs to the BexD/CtrA/VexA family.</text>
</comment>
<feature type="domain" description="Polysaccharide export protein N-terminal" evidence="15">
    <location>
        <begin position="92"/>
        <end position="181"/>
    </location>
</feature>
<evidence type="ECO:0000313" key="19">
    <source>
        <dbReference type="Proteomes" id="UP000297834"/>
    </source>
</evidence>
<comment type="caution">
    <text evidence="18">The sequence shown here is derived from an EMBL/GenBank/DDBJ whole genome shotgun (WGS) entry which is preliminary data.</text>
</comment>
<keyword evidence="5" id="KW-0762">Sugar transport</keyword>
<dbReference type="Proteomes" id="UP000297834">
    <property type="component" value="Unassembled WGS sequence"/>
</dbReference>
<dbReference type="GO" id="GO:0006811">
    <property type="term" value="P:monoatomic ion transport"/>
    <property type="evidence" value="ECO:0007669"/>
    <property type="project" value="UniProtKB-KW"/>
</dbReference>
<keyword evidence="9" id="KW-0406">Ion transport</keyword>
<sequence>MQCFLVENKSMAMGLAKHFMVLPLLIAISACTSSNSFLATSGPSRAAIENMGTQPVESAIPVLPLTSEVVNQVGAYASVVRFSDVFPTNKSTTGRIGIGDLVEVSLWETPPAVLFSTSGVQSFSSGKELSLPEQMVDVKGNISIPFIGSVSVQGKIPAQVEREIVARLRGRAHKPQAFVRLVKNNNATVTVVGSSGNNKLVPLSSKNERLLEAVALAGGVSDSLNRISIQLTRQDQVVSMPLEAIVKDPRQNIYLNSGDVITILNQPLNFTVLGASGKNEEIGFESKGISLAQALGRAGGVQDFRADARGVFIFRFEDPNRLTELTPLASNPQHLIDGKFPVIYQIDLKDPQTFFWAQKFMIQNNDMVYISNASSAELNKFIGIVTSSIFSVNAAKGL</sequence>
<evidence type="ECO:0000259" key="17">
    <source>
        <dbReference type="Pfam" id="PF22461"/>
    </source>
</evidence>
<evidence type="ECO:0000256" key="5">
    <source>
        <dbReference type="ARBA" id="ARBA00022597"/>
    </source>
</evidence>
<keyword evidence="12" id="KW-0564">Palmitate</keyword>
<dbReference type="PANTHER" id="PTHR33619:SF3">
    <property type="entry name" value="POLYSACCHARIDE EXPORT PROTEIN GFCE-RELATED"/>
    <property type="match status" value="1"/>
</dbReference>
<feature type="domain" description="SLBB" evidence="17">
    <location>
        <begin position="270"/>
        <end position="370"/>
    </location>
</feature>
<dbReference type="EMBL" id="SNTY01000012">
    <property type="protein sequence ID" value="TEU30124.1"/>
    <property type="molecule type" value="Genomic_DNA"/>
</dbReference>
<evidence type="ECO:0000256" key="6">
    <source>
        <dbReference type="ARBA" id="ARBA00022692"/>
    </source>
</evidence>
<keyword evidence="6" id="KW-0812">Transmembrane</keyword>
<dbReference type="Gene3D" id="3.10.560.10">
    <property type="entry name" value="Outer membrane lipoprotein wza domain like"/>
    <property type="match status" value="2"/>
</dbReference>
<comment type="subcellular location">
    <subcellularLocation>
        <location evidence="1">Cell outer membrane</location>
        <topology evidence="1">Multi-pass membrane protein</topology>
    </subcellularLocation>
</comment>
<evidence type="ECO:0000256" key="8">
    <source>
        <dbReference type="ARBA" id="ARBA00023047"/>
    </source>
</evidence>
<keyword evidence="11" id="KW-0472">Membrane</keyword>
<reference evidence="18 19" key="1">
    <citation type="submission" date="2019-03" db="EMBL/GenBank/DDBJ databases">
        <title>Alkanindiges illinoisensis: a potential pathogenic isolated from ascites of a gastric cancer patient with abdominal metastasis.</title>
        <authorList>
            <person name="Hu X."/>
            <person name="Yang B."/>
            <person name="Yan X."/>
            <person name="Lin L."/>
            <person name="Zhao H."/>
            <person name="Zhou F."/>
            <person name="Su B."/>
            <person name="Chen J."/>
            <person name="Rui Y."/>
            <person name="Wang Q."/>
            <person name="Zheng L."/>
        </authorList>
    </citation>
    <scope>NUCLEOTIDE SEQUENCE [LARGE SCALE GENOMIC DNA]</scope>
    <source>
        <strain evidence="18 19">NFYY 23406</strain>
    </source>
</reference>
<evidence type="ECO:0000256" key="9">
    <source>
        <dbReference type="ARBA" id="ARBA00023065"/>
    </source>
</evidence>
<keyword evidence="8" id="KW-0625">Polysaccharide transport</keyword>
<accession>A0A4Y7XEN5</accession>
<evidence type="ECO:0000259" key="16">
    <source>
        <dbReference type="Pfam" id="PF10531"/>
    </source>
</evidence>
<proteinExistence type="inferred from homology"/>
<dbReference type="GO" id="GO:0015159">
    <property type="term" value="F:polysaccharide transmembrane transporter activity"/>
    <property type="evidence" value="ECO:0007669"/>
    <property type="project" value="InterPro"/>
</dbReference>
<organism evidence="18 19">
    <name type="scientific">Alkanindiges illinoisensis</name>
    <dbReference type="NCBI Taxonomy" id="197183"/>
    <lineage>
        <taxon>Bacteria</taxon>
        <taxon>Pseudomonadati</taxon>
        <taxon>Pseudomonadota</taxon>
        <taxon>Gammaproteobacteria</taxon>
        <taxon>Moraxellales</taxon>
        <taxon>Moraxellaceae</taxon>
        <taxon>Alkanindiges</taxon>
    </lineage>
</organism>
<keyword evidence="19" id="KW-1185">Reference proteome</keyword>
<keyword evidence="4" id="KW-1134">Transmembrane beta strand</keyword>
<dbReference type="Gene3D" id="3.30.1950.10">
    <property type="entry name" value="wza like domain"/>
    <property type="match status" value="1"/>
</dbReference>
<name>A0A4Y7XEN5_9GAMM</name>
<dbReference type="Pfam" id="PF02563">
    <property type="entry name" value="Poly_export"/>
    <property type="match status" value="1"/>
</dbReference>
<dbReference type="InterPro" id="IPR019554">
    <property type="entry name" value="Soluble_ligand-bd"/>
</dbReference>
<evidence type="ECO:0000313" key="18">
    <source>
        <dbReference type="EMBL" id="TEU30124.1"/>
    </source>
</evidence>
<evidence type="ECO:0000256" key="3">
    <source>
        <dbReference type="ARBA" id="ARBA00022448"/>
    </source>
</evidence>
<dbReference type="AlphaFoldDB" id="A0A4Y7XEN5"/>
<evidence type="ECO:0000256" key="2">
    <source>
        <dbReference type="ARBA" id="ARBA00009450"/>
    </source>
</evidence>
<keyword evidence="7" id="KW-0732">Signal</keyword>
<evidence type="ECO:0000256" key="12">
    <source>
        <dbReference type="ARBA" id="ARBA00023139"/>
    </source>
</evidence>
<feature type="domain" description="Soluble ligand binding" evidence="16">
    <location>
        <begin position="189"/>
        <end position="235"/>
    </location>
</feature>
<evidence type="ECO:0000256" key="13">
    <source>
        <dbReference type="ARBA" id="ARBA00023237"/>
    </source>
</evidence>
<evidence type="ECO:0000256" key="1">
    <source>
        <dbReference type="ARBA" id="ARBA00004571"/>
    </source>
</evidence>
<dbReference type="InterPro" id="IPR049712">
    <property type="entry name" value="Poly_export"/>
</dbReference>
<evidence type="ECO:0000256" key="14">
    <source>
        <dbReference type="ARBA" id="ARBA00023288"/>
    </source>
</evidence>
<evidence type="ECO:0000256" key="7">
    <source>
        <dbReference type="ARBA" id="ARBA00022729"/>
    </source>
</evidence>
<keyword evidence="3" id="KW-0813">Transport</keyword>
<keyword evidence="13" id="KW-0998">Cell outer membrane</keyword>
<evidence type="ECO:0000256" key="11">
    <source>
        <dbReference type="ARBA" id="ARBA00023136"/>
    </source>
</evidence>
<evidence type="ECO:0000259" key="15">
    <source>
        <dbReference type="Pfam" id="PF02563"/>
    </source>
</evidence>
<dbReference type="GO" id="GO:0046930">
    <property type="term" value="C:pore complex"/>
    <property type="evidence" value="ECO:0007669"/>
    <property type="project" value="UniProtKB-KW"/>
</dbReference>
<dbReference type="OrthoDB" id="9808948at2"/>
<gene>
    <name evidence="18" type="ORF">E2B99_03535</name>
</gene>